<evidence type="ECO:0000256" key="7">
    <source>
        <dbReference type="ARBA" id="ARBA00023170"/>
    </source>
</evidence>
<keyword evidence="2 10" id="KW-0812">Transmembrane</keyword>
<keyword evidence="11" id="KW-0732">Signal</keyword>
<gene>
    <name evidence="13" type="ORF">BRAFLDRAFT_90654</name>
</gene>
<protein>
    <recommendedName>
        <fullName evidence="12">TNFR-Cys domain-containing protein</fullName>
    </recommendedName>
</protein>
<evidence type="ECO:0000256" key="9">
    <source>
        <dbReference type="SAM" id="MobiDB-lite"/>
    </source>
</evidence>
<keyword evidence="4 10" id="KW-1133">Transmembrane helix</keyword>
<evidence type="ECO:0000256" key="5">
    <source>
        <dbReference type="ARBA" id="ARBA00023136"/>
    </source>
</evidence>
<dbReference type="GO" id="GO:0043123">
    <property type="term" value="P:positive regulation of canonical NF-kappaB signal transduction"/>
    <property type="evidence" value="ECO:0007669"/>
    <property type="project" value="InterPro"/>
</dbReference>
<dbReference type="Gene3D" id="2.10.50.10">
    <property type="entry name" value="Tumor Necrosis Factor Receptor, subunit A, domain 2"/>
    <property type="match status" value="1"/>
</dbReference>
<feature type="region of interest" description="Disordered" evidence="9">
    <location>
        <begin position="143"/>
        <end position="165"/>
    </location>
</feature>
<feature type="transmembrane region" description="Helical" evidence="10">
    <location>
        <begin position="202"/>
        <end position="225"/>
    </location>
</feature>
<keyword evidence="6" id="KW-1015">Disulfide bond</keyword>
<feature type="region of interest" description="Disordered" evidence="9">
    <location>
        <begin position="319"/>
        <end position="338"/>
    </location>
</feature>
<feature type="compositionally biased region" description="Polar residues" evidence="9">
    <location>
        <begin position="145"/>
        <end position="165"/>
    </location>
</feature>
<evidence type="ECO:0000256" key="3">
    <source>
        <dbReference type="ARBA" id="ARBA00022737"/>
    </source>
</evidence>
<dbReference type="EMBL" id="GG666483">
    <property type="protein sequence ID" value="EEN65211.1"/>
    <property type="molecule type" value="Genomic_DNA"/>
</dbReference>
<keyword evidence="3" id="KW-0677">Repeat</keyword>
<name>C3Y3E4_BRAFL</name>
<comment type="subcellular location">
    <subcellularLocation>
        <location evidence="1">Membrane</location>
        <topology evidence="1">Single-pass membrane protein</topology>
    </subcellularLocation>
</comment>
<dbReference type="PANTHER" id="PTHR12120:SF10">
    <property type="entry name" value="TNFR-CYS DOMAIN-CONTAINING PROTEIN"/>
    <property type="match status" value="1"/>
</dbReference>
<evidence type="ECO:0000256" key="1">
    <source>
        <dbReference type="ARBA" id="ARBA00004167"/>
    </source>
</evidence>
<feature type="chain" id="PRO_5002935132" description="TNFR-Cys domain-containing protein" evidence="11">
    <location>
        <begin position="31"/>
        <end position="948"/>
    </location>
</feature>
<evidence type="ECO:0000259" key="12">
    <source>
        <dbReference type="PROSITE" id="PS00652"/>
    </source>
</evidence>
<proteinExistence type="predicted"/>
<feature type="domain" description="TNFR-Cys" evidence="12">
    <location>
        <begin position="609"/>
        <end position="650"/>
    </location>
</feature>
<evidence type="ECO:0000256" key="11">
    <source>
        <dbReference type="SAM" id="SignalP"/>
    </source>
</evidence>
<dbReference type="GO" id="GO:0046330">
    <property type="term" value="P:positive regulation of JNK cascade"/>
    <property type="evidence" value="ECO:0007669"/>
    <property type="project" value="InterPro"/>
</dbReference>
<feature type="region of interest" description="Disordered" evidence="9">
    <location>
        <begin position="392"/>
        <end position="448"/>
    </location>
</feature>
<dbReference type="eggNOG" id="ENOG502QRV5">
    <property type="taxonomic scope" value="Eukaryota"/>
</dbReference>
<dbReference type="InParanoid" id="C3Y3E4"/>
<dbReference type="InterPro" id="IPR001368">
    <property type="entry name" value="TNFR/NGFR_Cys_rich_reg"/>
</dbReference>
<dbReference type="InterPro" id="IPR047526">
    <property type="entry name" value="TNR19/27/EDAR"/>
</dbReference>
<feature type="signal peptide" evidence="11">
    <location>
        <begin position="1"/>
        <end position="30"/>
    </location>
</feature>
<keyword evidence="5 10" id="KW-0472">Membrane</keyword>
<evidence type="ECO:0000256" key="10">
    <source>
        <dbReference type="SAM" id="Phobius"/>
    </source>
</evidence>
<organism>
    <name type="scientific">Branchiostoma floridae</name>
    <name type="common">Florida lancelet</name>
    <name type="synonym">Amphioxus</name>
    <dbReference type="NCBI Taxonomy" id="7739"/>
    <lineage>
        <taxon>Eukaryota</taxon>
        <taxon>Metazoa</taxon>
        <taxon>Chordata</taxon>
        <taxon>Cephalochordata</taxon>
        <taxon>Leptocardii</taxon>
        <taxon>Amphioxiformes</taxon>
        <taxon>Branchiostomatidae</taxon>
        <taxon>Branchiostoma</taxon>
    </lineage>
</organism>
<accession>C3Y3E4</accession>
<feature type="compositionally biased region" description="Low complexity" evidence="9">
    <location>
        <begin position="416"/>
        <end position="427"/>
    </location>
</feature>
<reference evidence="13" key="1">
    <citation type="journal article" date="2008" name="Nature">
        <title>The amphioxus genome and the evolution of the chordate karyotype.</title>
        <authorList>
            <consortium name="US DOE Joint Genome Institute (JGI-PGF)"/>
            <person name="Putnam N.H."/>
            <person name="Butts T."/>
            <person name="Ferrier D.E.K."/>
            <person name="Furlong R.F."/>
            <person name="Hellsten U."/>
            <person name="Kawashima T."/>
            <person name="Robinson-Rechavi M."/>
            <person name="Shoguchi E."/>
            <person name="Terry A."/>
            <person name="Yu J.-K."/>
            <person name="Benito-Gutierrez E.L."/>
            <person name="Dubchak I."/>
            <person name="Garcia-Fernandez J."/>
            <person name="Gibson-Brown J.J."/>
            <person name="Grigoriev I.V."/>
            <person name="Horton A.C."/>
            <person name="de Jong P.J."/>
            <person name="Jurka J."/>
            <person name="Kapitonov V.V."/>
            <person name="Kohara Y."/>
            <person name="Kuroki Y."/>
            <person name="Lindquist E."/>
            <person name="Lucas S."/>
            <person name="Osoegawa K."/>
            <person name="Pennacchio L.A."/>
            <person name="Salamov A.A."/>
            <person name="Satou Y."/>
            <person name="Sauka-Spengler T."/>
            <person name="Schmutz J."/>
            <person name="Shin-I T."/>
            <person name="Toyoda A."/>
            <person name="Bronner-Fraser M."/>
            <person name="Fujiyama A."/>
            <person name="Holland L.Z."/>
            <person name="Holland P.W.H."/>
            <person name="Satoh N."/>
            <person name="Rokhsar D.S."/>
        </authorList>
    </citation>
    <scope>NUCLEOTIDE SEQUENCE [LARGE SCALE GENOMIC DNA]</scope>
    <source>
        <strain evidence="13">S238N-H82</strain>
        <tissue evidence="13">Testes</tissue>
    </source>
</reference>
<dbReference type="GO" id="GO:0016020">
    <property type="term" value="C:membrane"/>
    <property type="evidence" value="ECO:0007669"/>
    <property type="project" value="UniProtKB-SubCell"/>
</dbReference>
<dbReference type="GO" id="GO:0038023">
    <property type="term" value="F:signaling receptor activity"/>
    <property type="evidence" value="ECO:0007669"/>
    <property type="project" value="InterPro"/>
</dbReference>
<keyword evidence="8" id="KW-0325">Glycoprotein</keyword>
<dbReference type="STRING" id="7739.C3Y3E4"/>
<dbReference type="PANTHER" id="PTHR12120">
    <property type="entry name" value="TNFR-CYS DOMAIN-CONTAINING PROTEIN"/>
    <property type="match status" value="1"/>
</dbReference>
<sequence length="948" mass="105370">MTMDQWTKSYTSSVFLTALLISILVSSSEANRRCNRPGRYLDSDGKCRRCPIEQRCKIGFTIKESCGYGKELQCVKCREDEGKTCAEGVERTCRMCHKENRVEKHPCTVDNQAECGDCLPGYYKDEWLDECFDCSEDKKNRPECRTTSTTRSTPAKATTESKINPTKVPQKQARHLYVAMTTKQDQVDKAAKTDRHVLEHAWPLMLALVAVFTVILVILIAVYFFKTWGRSCGRGGSNSKEVSQSKKSSSLRMKALADMAVVEDETDPMTSVTLNNTREKRKPSLNTQLSTGPFLLVPGTTEELQFLMASAANSEANSAVSTPSVTPRGLHNQGLSNSNSMTTMEDTMDHSDDVFIENEATEEYNAFQGLQLRLDVEAANPTPLQSVPTIQITTPVDKPKRDRSPVPSTSRDSGKFAGTQTTTFFTAGRHESLQGNAFEPTEDSSDERDPLIEDEQQHLTPTGTTVDEGQDTKYREKLETALSKGKDISLKDGLQSYDIVQRLAQILDQDGVLPTDPSYQNVFQALGVPRDRIDSCHKNKTITSPTLSLLQYLESYAYRSPTSQTVHAPYNHQIIEDAEFTKTLLDSITRAYTDEGERLRHGKRSDISCWPNYYKARTSSGNLECIRCPSGCDPGTTIVTQCGFGIPQTCRPCEPTPGKTCASGIERSCVLCNIYGRTVKEECNIYNQTRCGGCREGFYENLDDPKIGNTRYCRKCTPADTWRNQCQKQTMVTVTTSVTPAKSTTSEKIAIMYDTVENSIHEVKPSTSSGLFMKQRQSTKATKNMAEDDVVNKSASLFQCNPVCADMSPNDGDLPPGSCGHGVVHVPTVNEYDRLFKEGKEVGKDMPIEERLTLDMQQAIASVINQRPALPGGPDYKNVFIDLGVKEARVLAANATCIADPSEALFRVLLAESSAREIKMADIITTLDKYKFYDLVKDICREITVQNN</sequence>
<evidence type="ECO:0000256" key="2">
    <source>
        <dbReference type="ARBA" id="ARBA00022692"/>
    </source>
</evidence>
<dbReference type="AlphaFoldDB" id="C3Y3E4"/>
<keyword evidence="7" id="KW-0675">Receptor</keyword>
<evidence type="ECO:0000256" key="4">
    <source>
        <dbReference type="ARBA" id="ARBA00022989"/>
    </source>
</evidence>
<dbReference type="CDD" id="cd00185">
    <property type="entry name" value="TNFRSF"/>
    <property type="match status" value="1"/>
</dbReference>
<evidence type="ECO:0000256" key="6">
    <source>
        <dbReference type="ARBA" id="ARBA00023157"/>
    </source>
</evidence>
<evidence type="ECO:0000256" key="8">
    <source>
        <dbReference type="ARBA" id="ARBA00023180"/>
    </source>
</evidence>
<evidence type="ECO:0000313" key="13">
    <source>
        <dbReference type="EMBL" id="EEN65211.1"/>
    </source>
</evidence>
<dbReference type="PROSITE" id="PS00652">
    <property type="entry name" value="TNFR_NGFR_1"/>
    <property type="match status" value="1"/>
</dbReference>